<dbReference type="EC" id="2.7.1.12" evidence="3 10"/>
<dbReference type="PANTHER" id="PTHR43442">
    <property type="entry name" value="GLUCONOKINASE-RELATED"/>
    <property type="match status" value="1"/>
</dbReference>
<evidence type="ECO:0000256" key="1">
    <source>
        <dbReference type="ARBA" id="ARBA00004761"/>
    </source>
</evidence>
<dbReference type="GO" id="GO:0005737">
    <property type="term" value="C:cytoplasm"/>
    <property type="evidence" value="ECO:0007669"/>
    <property type="project" value="TreeGrafter"/>
</dbReference>
<evidence type="ECO:0000313" key="12">
    <source>
        <dbReference type="Proteomes" id="UP000237846"/>
    </source>
</evidence>
<organism evidence="11 12">
    <name type="scientific">Allonocardiopsis opalescens</name>
    <dbReference type="NCBI Taxonomy" id="1144618"/>
    <lineage>
        <taxon>Bacteria</taxon>
        <taxon>Bacillati</taxon>
        <taxon>Actinomycetota</taxon>
        <taxon>Actinomycetes</taxon>
        <taxon>Streptosporangiales</taxon>
        <taxon>Allonocardiopsis</taxon>
    </lineage>
</organism>
<dbReference type="SUPFAM" id="SSF52540">
    <property type="entry name" value="P-loop containing nucleoside triphosphate hydrolases"/>
    <property type="match status" value="1"/>
</dbReference>
<evidence type="ECO:0000256" key="9">
    <source>
        <dbReference type="ARBA" id="ARBA00048090"/>
    </source>
</evidence>
<evidence type="ECO:0000256" key="3">
    <source>
        <dbReference type="ARBA" id="ARBA00012054"/>
    </source>
</evidence>
<dbReference type="InterPro" id="IPR006001">
    <property type="entry name" value="Therm_gnt_kin"/>
</dbReference>
<comment type="caution">
    <text evidence="11">The sequence shown here is derived from an EMBL/GenBank/DDBJ whole genome shotgun (WGS) entry which is preliminary data.</text>
</comment>
<comment type="pathway">
    <text evidence="1">Carbohydrate acid metabolism.</text>
</comment>
<evidence type="ECO:0000256" key="4">
    <source>
        <dbReference type="ARBA" id="ARBA00022679"/>
    </source>
</evidence>
<keyword evidence="5 10" id="KW-0547">Nucleotide-binding</keyword>
<evidence type="ECO:0000256" key="10">
    <source>
        <dbReference type="RuleBase" id="RU363066"/>
    </source>
</evidence>
<dbReference type="CDD" id="cd02021">
    <property type="entry name" value="GntK"/>
    <property type="match status" value="1"/>
</dbReference>
<accession>A0A2T0PYG0</accession>
<comment type="similarity">
    <text evidence="2 10">Belongs to the gluconokinase GntK/GntV family.</text>
</comment>
<keyword evidence="8" id="KW-0311">Gluconate utilization</keyword>
<evidence type="ECO:0000256" key="7">
    <source>
        <dbReference type="ARBA" id="ARBA00022840"/>
    </source>
</evidence>
<dbReference type="GO" id="GO:0005524">
    <property type="term" value="F:ATP binding"/>
    <property type="evidence" value="ECO:0007669"/>
    <property type="project" value="UniProtKB-KW"/>
</dbReference>
<proteinExistence type="inferred from homology"/>
<comment type="catalytic activity">
    <reaction evidence="9 10">
        <text>D-gluconate + ATP = 6-phospho-D-gluconate + ADP + H(+)</text>
        <dbReference type="Rhea" id="RHEA:19433"/>
        <dbReference type="ChEBI" id="CHEBI:15378"/>
        <dbReference type="ChEBI" id="CHEBI:18391"/>
        <dbReference type="ChEBI" id="CHEBI:30616"/>
        <dbReference type="ChEBI" id="CHEBI:58759"/>
        <dbReference type="ChEBI" id="CHEBI:456216"/>
        <dbReference type="EC" id="2.7.1.12"/>
    </reaction>
</comment>
<keyword evidence="7 10" id="KW-0067">ATP-binding</keyword>
<evidence type="ECO:0000256" key="6">
    <source>
        <dbReference type="ARBA" id="ARBA00022777"/>
    </source>
</evidence>
<reference evidence="11 12" key="1">
    <citation type="submission" date="2018-03" db="EMBL/GenBank/DDBJ databases">
        <title>Genomic Encyclopedia of Archaeal and Bacterial Type Strains, Phase II (KMG-II): from individual species to whole genera.</title>
        <authorList>
            <person name="Goeker M."/>
        </authorList>
    </citation>
    <scope>NUCLEOTIDE SEQUENCE [LARGE SCALE GENOMIC DNA]</scope>
    <source>
        <strain evidence="11 12">DSM 45601</strain>
    </source>
</reference>
<evidence type="ECO:0000256" key="5">
    <source>
        <dbReference type="ARBA" id="ARBA00022741"/>
    </source>
</evidence>
<dbReference type="RefSeq" id="WP_245930378.1">
    <property type="nucleotide sequence ID" value="NZ_PVZC01000007.1"/>
</dbReference>
<dbReference type="Proteomes" id="UP000237846">
    <property type="component" value="Unassembled WGS sequence"/>
</dbReference>
<dbReference type="FunFam" id="3.40.50.300:FF:000522">
    <property type="entry name" value="Gluconokinase"/>
    <property type="match status" value="1"/>
</dbReference>
<keyword evidence="6 10" id="KW-0418">Kinase</keyword>
<evidence type="ECO:0000313" key="11">
    <source>
        <dbReference type="EMBL" id="PRX96542.1"/>
    </source>
</evidence>
<dbReference type="GO" id="GO:0046316">
    <property type="term" value="F:gluconokinase activity"/>
    <property type="evidence" value="ECO:0007669"/>
    <property type="project" value="UniProtKB-EC"/>
</dbReference>
<protein>
    <recommendedName>
        <fullName evidence="3 10">Gluconokinase</fullName>
        <ecNumber evidence="3 10">2.7.1.12</ecNumber>
    </recommendedName>
</protein>
<evidence type="ECO:0000256" key="2">
    <source>
        <dbReference type="ARBA" id="ARBA00008420"/>
    </source>
</evidence>
<gene>
    <name evidence="11" type="ORF">CLV72_10765</name>
</gene>
<keyword evidence="12" id="KW-1185">Reference proteome</keyword>
<sequence>MSAPGPAIVVMGVSGAGKTSVGERLAAALGGGFVDADDLHPAENIRKMSAGIPLDDADRRPWLDRVAAKLRERSASGATTVIACSALRRGYRDRIRRGAGVPVFFVHLDGTEETIAERLSGRAGHFMPMSLLVTQLRTLEALEPDEAGITVDIRGTVEAIVASAIDGGPVPTGQVR</sequence>
<dbReference type="EMBL" id="PVZC01000007">
    <property type="protein sequence ID" value="PRX96542.1"/>
    <property type="molecule type" value="Genomic_DNA"/>
</dbReference>
<dbReference type="Pfam" id="PF13671">
    <property type="entry name" value="AAA_33"/>
    <property type="match status" value="1"/>
</dbReference>
<dbReference type="GO" id="GO:0019521">
    <property type="term" value="P:D-gluconate metabolic process"/>
    <property type="evidence" value="ECO:0007669"/>
    <property type="project" value="UniProtKB-KW"/>
</dbReference>
<dbReference type="AlphaFoldDB" id="A0A2T0PYG0"/>
<keyword evidence="4 10" id="KW-0808">Transferase</keyword>
<dbReference type="InterPro" id="IPR027417">
    <property type="entry name" value="P-loop_NTPase"/>
</dbReference>
<dbReference type="NCBIfam" id="TIGR01313">
    <property type="entry name" value="therm_gnt_kin"/>
    <property type="match status" value="1"/>
</dbReference>
<evidence type="ECO:0000256" key="8">
    <source>
        <dbReference type="ARBA" id="ARBA00023064"/>
    </source>
</evidence>
<dbReference type="Gene3D" id="3.40.50.300">
    <property type="entry name" value="P-loop containing nucleotide triphosphate hydrolases"/>
    <property type="match status" value="1"/>
</dbReference>
<dbReference type="PANTHER" id="PTHR43442:SF3">
    <property type="entry name" value="GLUCONOKINASE-RELATED"/>
    <property type="match status" value="1"/>
</dbReference>
<name>A0A2T0PYG0_9ACTN</name>